<dbReference type="EMBL" id="CP051128">
    <property type="protein sequence ID" value="QIZ09575.1"/>
    <property type="molecule type" value="Genomic_DNA"/>
</dbReference>
<dbReference type="GO" id="GO:0006152">
    <property type="term" value="P:purine nucleoside catabolic process"/>
    <property type="evidence" value="ECO:0007669"/>
    <property type="project" value="TreeGrafter"/>
</dbReference>
<gene>
    <name evidence="4" type="ORF">HFZ78_25240</name>
</gene>
<dbReference type="PANTHER" id="PTHR12304">
    <property type="entry name" value="INOSINE-URIDINE PREFERRING NUCLEOSIDE HYDROLASE"/>
    <property type="match status" value="1"/>
</dbReference>
<protein>
    <submittedName>
        <fullName evidence="4">Nucleoside hydrolase</fullName>
    </submittedName>
</protein>
<dbReference type="InterPro" id="IPR036452">
    <property type="entry name" value="Ribo_hydro-like"/>
</dbReference>
<dbReference type="SUPFAM" id="SSF53590">
    <property type="entry name" value="Nucleoside hydrolase"/>
    <property type="match status" value="1"/>
</dbReference>
<evidence type="ECO:0000259" key="3">
    <source>
        <dbReference type="Pfam" id="PF01156"/>
    </source>
</evidence>
<evidence type="ECO:0000256" key="2">
    <source>
        <dbReference type="ARBA" id="ARBA00023295"/>
    </source>
</evidence>
<dbReference type="GO" id="GO:0005829">
    <property type="term" value="C:cytosol"/>
    <property type="evidence" value="ECO:0007669"/>
    <property type="project" value="TreeGrafter"/>
</dbReference>
<evidence type="ECO:0000313" key="5">
    <source>
        <dbReference type="Proteomes" id="UP000501868"/>
    </source>
</evidence>
<dbReference type="GO" id="GO:0008477">
    <property type="term" value="F:purine nucleosidase activity"/>
    <property type="evidence" value="ECO:0007669"/>
    <property type="project" value="TreeGrafter"/>
</dbReference>
<reference evidence="4 5" key="1">
    <citation type="submission" date="2020-04" db="EMBL/GenBank/DDBJ databases">
        <title>Genome-Wide Identification of 5-Methylcytosine Sites in Bacterial Genomes By High-Throughput Sequencing of MspJI Restriction Fragments.</title>
        <authorList>
            <person name="Wu V."/>
        </authorList>
    </citation>
    <scope>NUCLEOTIDE SEQUENCE [LARGE SCALE GENOMIC DNA]</scope>
    <source>
        <strain evidence="4 5">S2</strain>
    </source>
</reference>
<name>A0A6H1P7X9_PRIMG</name>
<dbReference type="CDD" id="cd00455">
    <property type="entry name" value="nuc_hydro"/>
    <property type="match status" value="1"/>
</dbReference>
<evidence type="ECO:0000256" key="1">
    <source>
        <dbReference type="ARBA" id="ARBA00022801"/>
    </source>
</evidence>
<accession>A0A6H1P7X9</accession>
<reference evidence="4 5" key="2">
    <citation type="submission" date="2020-04" db="EMBL/GenBank/DDBJ databases">
        <authorList>
            <person name="Fomenkov A."/>
            <person name="Anton B.P."/>
            <person name="Roberts R.J."/>
        </authorList>
    </citation>
    <scope>NUCLEOTIDE SEQUENCE [LARGE SCALE GENOMIC DNA]</scope>
    <source>
        <strain evidence="4 5">S2</strain>
    </source>
</reference>
<dbReference type="PANTHER" id="PTHR12304:SF4">
    <property type="entry name" value="URIDINE NUCLEOSIDASE"/>
    <property type="match status" value="1"/>
</dbReference>
<evidence type="ECO:0000313" key="4">
    <source>
        <dbReference type="EMBL" id="QIZ09575.1"/>
    </source>
</evidence>
<dbReference type="Proteomes" id="UP000501868">
    <property type="component" value="Chromosome"/>
</dbReference>
<keyword evidence="2" id="KW-0326">Glycosidase</keyword>
<dbReference type="Gene3D" id="3.90.245.10">
    <property type="entry name" value="Ribonucleoside hydrolase-like"/>
    <property type="match status" value="1"/>
</dbReference>
<feature type="domain" description="Inosine/uridine-preferring nucleoside hydrolase" evidence="3">
    <location>
        <begin position="9"/>
        <end position="288"/>
    </location>
</feature>
<organism evidence="4 5">
    <name type="scientific">Priestia megaterium</name>
    <name type="common">Bacillus megaterium</name>
    <dbReference type="NCBI Taxonomy" id="1404"/>
    <lineage>
        <taxon>Bacteria</taxon>
        <taxon>Bacillati</taxon>
        <taxon>Bacillota</taxon>
        <taxon>Bacilli</taxon>
        <taxon>Bacillales</taxon>
        <taxon>Bacillaceae</taxon>
        <taxon>Priestia</taxon>
    </lineage>
</organism>
<dbReference type="InterPro" id="IPR023186">
    <property type="entry name" value="IUNH"/>
</dbReference>
<proteinExistence type="predicted"/>
<dbReference type="InterPro" id="IPR001910">
    <property type="entry name" value="Inosine/uridine_hydrolase_dom"/>
</dbReference>
<keyword evidence="1 4" id="KW-0378">Hydrolase</keyword>
<sequence>MAYNVLMIADPGIDDSFAIMYALLNPKINLVGIVSGYGNTPKEKSVKNTAYLLTLGGRADIPIIAGAAGPISGESIVFYPEIHGKEGLGPIKPPDTIQNVKVYDINKILEIVTQYKGNLVIVSVGRLTELALMFILYGNDALKGVNSFYIMGGAFLVPGNISAEAEANFYVDPIAADTVMEKAHNIHLFPLNITNKAIITPDIIDFLSKNSPTPFKPLLKPAFDYYYKAYQKNVPGIKGAPLHDVVPLMALTEPDFVIYIPRRVRVEEFGNAKGKSIADFRPKPDKEPVNSLDYIGMEADLQKFVVNFMEIFLQGNFNKEL</sequence>
<dbReference type="Pfam" id="PF01156">
    <property type="entry name" value="IU_nuc_hydro"/>
    <property type="match status" value="1"/>
</dbReference>
<dbReference type="AlphaFoldDB" id="A0A6H1P7X9"/>